<evidence type="ECO:0000256" key="1">
    <source>
        <dbReference type="SAM" id="MobiDB-lite"/>
    </source>
</evidence>
<gene>
    <name evidence="2" type="ORF">BBJ29_009153</name>
</gene>
<comment type="caution">
    <text evidence="2">The sequence shown here is derived from an EMBL/GenBank/DDBJ whole genome shotgun (WGS) entry which is preliminary data.</text>
</comment>
<dbReference type="AlphaFoldDB" id="A0A421G3D1"/>
<dbReference type="EMBL" id="MBAD02000866">
    <property type="protein sequence ID" value="RLN61848.1"/>
    <property type="molecule type" value="Genomic_DNA"/>
</dbReference>
<feature type="region of interest" description="Disordered" evidence="1">
    <location>
        <begin position="1"/>
        <end position="29"/>
    </location>
</feature>
<protein>
    <submittedName>
        <fullName evidence="2">Uncharacterized protein</fullName>
    </submittedName>
</protein>
<name>A0A421G3D1_9STRA</name>
<evidence type="ECO:0000313" key="3">
    <source>
        <dbReference type="Proteomes" id="UP000284657"/>
    </source>
</evidence>
<reference evidence="2 3" key="1">
    <citation type="submission" date="2018-07" db="EMBL/GenBank/DDBJ databases">
        <title>Genome sequencing of oomycete isolates from Chile give support for New Zealand origin for Phytophthora kernoviae and make available the first Nothophytophthora sp. genome.</title>
        <authorList>
            <person name="Studholme D.J."/>
            <person name="Sanfuentes E."/>
            <person name="Panda P."/>
            <person name="Hill R."/>
            <person name="Sambles C."/>
            <person name="Grant M."/>
            <person name="Williams N.M."/>
            <person name="Mcdougal R.L."/>
        </authorList>
    </citation>
    <scope>NUCLEOTIDE SEQUENCE [LARGE SCALE GENOMIC DNA]</scope>
    <source>
        <strain evidence="2">Chile7</strain>
    </source>
</reference>
<accession>A0A421G3D1</accession>
<organism evidence="2 3">
    <name type="scientific">Phytophthora kernoviae</name>
    <dbReference type="NCBI Taxonomy" id="325452"/>
    <lineage>
        <taxon>Eukaryota</taxon>
        <taxon>Sar</taxon>
        <taxon>Stramenopiles</taxon>
        <taxon>Oomycota</taxon>
        <taxon>Peronosporomycetes</taxon>
        <taxon>Peronosporales</taxon>
        <taxon>Peronosporaceae</taxon>
        <taxon>Phytophthora</taxon>
    </lineage>
</organism>
<evidence type="ECO:0000313" key="2">
    <source>
        <dbReference type="EMBL" id="RLN61848.1"/>
    </source>
</evidence>
<proteinExistence type="predicted"/>
<feature type="non-terminal residue" evidence="2">
    <location>
        <position position="1"/>
    </location>
</feature>
<dbReference type="Proteomes" id="UP000284657">
    <property type="component" value="Unassembled WGS sequence"/>
</dbReference>
<sequence>TEVPDDTIAIEFGEDRKEELGGSTVEESVDASVKVEASVADVDEGSVNDITLDASEEVTLSEFEEMVNAGKAAAVVDDELNEPQEMVPEVPISADDAESGGLASAVNEVLARLVEPFESRKTAMPVVAEDDASQLVADEH</sequence>